<evidence type="ECO:0000259" key="1">
    <source>
        <dbReference type="Pfam" id="PF01431"/>
    </source>
</evidence>
<comment type="caution">
    <text evidence="2">The sequence shown here is derived from an EMBL/GenBank/DDBJ whole genome shotgun (WGS) entry which is preliminary data.</text>
</comment>
<dbReference type="InterPro" id="IPR042089">
    <property type="entry name" value="Peptidase_M13_dom_2"/>
</dbReference>
<dbReference type="PANTHER" id="PTHR11733">
    <property type="entry name" value="ZINC METALLOPROTEASE FAMILY M13 NEPRILYSIN-RELATED"/>
    <property type="match status" value="1"/>
</dbReference>
<sequence>MDPSVDPCEDFHEFACGRWNQRQSAQLLQTRTFELKQQILDALYHQDKSESSAMETARKFVDVCQNLDTRQLDKDIQNYAKRLGTVPIIGQTLENGREMPSILDSLELTARYVYERYTYRGNIRTNHQPLALIMTLEPKFTFWGRWNDWPRFDDSRPPYNNCRHFPLSKIYQEADRYVLQDFLFINWIRGLKNAMDTRFKLLCRDRFVAHFYKIADYLLIKYLRNNKNLLPEVKAMAENVRRFFHQILDVNTWLHEKTKAKLKQQLDNVEALIGYGSNALNLTFIDELYEMVTVPQNPTSVELFQFEEQITWNSMDLDVGDSFDIGRYTVAQLNAWNWLGTAIKIPIGYLEPPFFDPDWPLEFNYGLMGATIGHEFTHSFDEQVELPAENVGNDTNEFLEKRQCLVDQFGAVLYPNERLNISLKGDGLAQVKETLADNNGHRVAWLAYHDERQKRYGRNPPKLPGLLEYTNDQIFFLANAQKQCGRLPVVSPDSKWMQFVHPVTRVRINERVKNYEFFATTFKCKLNSTMNPEKKCKVWRRLRRH</sequence>
<reference evidence="2" key="1">
    <citation type="submission" date="2023-06" db="EMBL/GenBank/DDBJ databases">
        <authorList>
            <person name="Delattre M."/>
        </authorList>
    </citation>
    <scope>NUCLEOTIDE SEQUENCE</scope>
    <source>
        <strain evidence="2">AF72</strain>
    </source>
</reference>
<feature type="domain" description="Peptidase M13 C-terminal" evidence="1">
    <location>
        <begin position="342"/>
        <end position="538"/>
    </location>
</feature>
<organism evidence="2 3">
    <name type="scientific">Mesorhabditis spiculigera</name>
    <dbReference type="NCBI Taxonomy" id="96644"/>
    <lineage>
        <taxon>Eukaryota</taxon>
        <taxon>Metazoa</taxon>
        <taxon>Ecdysozoa</taxon>
        <taxon>Nematoda</taxon>
        <taxon>Chromadorea</taxon>
        <taxon>Rhabditida</taxon>
        <taxon>Rhabditina</taxon>
        <taxon>Rhabditomorpha</taxon>
        <taxon>Rhabditoidea</taxon>
        <taxon>Rhabditidae</taxon>
        <taxon>Mesorhabditinae</taxon>
        <taxon>Mesorhabditis</taxon>
    </lineage>
</organism>
<dbReference type="EMBL" id="CATQJA010002628">
    <property type="protein sequence ID" value="CAJ0574197.1"/>
    <property type="molecule type" value="Genomic_DNA"/>
</dbReference>
<dbReference type="InterPro" id="IPR000718">
    <property type="entry name" value="Peptidase_M13"/>
</dbReference>
<name>A0AA36CRX9_9BILA</name>
<accession>A0AA36CRX9</accession>
<feature type="non-terminal residue" evidence="2">
    <location>
        <position position="1"/>
    </location>
</feature>
<evidence type="ECO:0000313" key="3">
    <source>
        <dbReference type="Proteomes" id="UP001177023"/>
    </source>
</evidence>
<dbReference type="PROSITE" id="PS51885">
    <property type="entry name" value="NEPRILYSIN"/>
    <property type="match status" value="1"/>
</dbReference>
<gene>
    <name evidence="2" type="ORF">MSPICULIGERA_LOCUS12537</name>
</gene>
<evidence type="ECO:0000313" key="2">
    <source>
        <dbReference type="EMBL" id="CAJ0574197.1"/>
    </source>
</evidence>
<dbReference type="InterPro" id="IPR018497">
    <property type="entry name" value="Peptidase_M13_C"/>
</dbReference>
<dbReference type="AlphaFoldDB" id="A0AA36CRX9"/>
<keyword evidence="3" id="KW-1185">Reference proteome</keyword>
<dbReference type="Gene3D" id="3.40.390.10">
    <property type="entry name" value="Collagenase (Catalytic Domain)"/>
    <property type="match status" value="2"/>
</dbReference>
<dbReference type="PRINTS" id="PR00786">
    <property type="entry name" value="NEPRILYSIN"/>
</dbReference>
<dbReference type="PANTHER" id="PTHR11733:SF240">
    <property type="entry name" value="GH14155P-RELATED"/>
    <property type="match status" value="1"/>
</dbReference>
<dbReference type="InterPro" id="IPR024079">
    <property type="entry name" value="MetalloPept_cat_dom_sf"/>
</dbReference>
<dbReference type="Pfam" id="PF01431">
    <property type="entry name" value="Peptidase_M13"/>
    <property type="match status" value="1"/>
</dbReference>
<proteinExistence type="predicted"/>
<protein>
    <recommendedName>
        <fullName evidence="1">Peptidase M13 C-terminal domain-containing protein</fullName>
    </recommendedName>
</protein>
<dbReference type="Gene3D" id="1.10.1380.10">
    <property type="entry name" value="Neutral endopeptidase , domain2"/>
    <property type="match status" value="2"/>
</dbReference>
<dbReference type="GO" id="GO:0005886">
    <property type="term" value="C:plasma membrane"/>
    <property type="evidence" value="ECO:0007669"/>
    <property type="project" value="TreeGrafter"/>
</dbReference>
<dbReference type="Proteomes" id="UP001177023">
    <property type="component" value="Unassembled WGS sequence"/>
</dbReference>
<dbReference type="GO" id="GO:0016485">
    <property type="term" value="P:protein processing"/>
    <property type="evidence" value="ECO:0007669"/>
    <property type="project" value="TreeGrafter"/>
</dbReference>
<dbReference type="SUPFAM" id="SSF55486">
    <property type="entry name" value="Metalloproteases ('zincins'), catalytic domain"/>
    <property type="match status" value="1"/>
</dbReference>
<dbReference type="GO" id="GO:0004222">
    <property type="term" value="F:metalloendopeptidase activity"/>
    <property type="evidence" value="ECO:0007669"/>
    <property type="project" value="InterPro"/>
</dbReference>